<dbReference type="FunCoup" id="A0A152A8E8">
    <property type="interactions" value="2"/>
</dbReference>
<proteinExistence type="predicted"/>
<protein>
    <submittedName>
        <fullName evidence="4">Putative glycosyltransferase</fullName>
    </submittedName>
</protein>
<evidence type="ECO:0000313" key="5">
    <source>
        <dbReference type="Proteomes" id="UP000076078"/>
    </source>
</evidence>
<sequence>MKIVMMCVGTRGDIQPSCVLGRELKNLGHQVRVITEKRLKYIVDQYHLEFWEINGDSCSVLFDTDNQKWLNQLSLEQLMIEKKKIDLSVSGRLDGFLEGAIGMDLIIANALTLSEGICISEKLNIPMMLLLLLPTLPTTSFPNLFFTKYNLYFKYLNGLTHSIVIDYLTKHEIERIGDWRTKNLELEPFSSDYIREYYVNRNQEIILAFDEVILPGEKVPDDYEKNWNVIGFLFPNETDYLPIEDRLLKFLRESPTPPITFGLGSMPVDEQTTRRILNILIKVCCKHLSQRLIILNNWSNFKICETVYKKYAEQFIILNDVDHCWLFKQCSLVIHHGGVGSTAAVLHSGVPSIVTWMYFDQPYWGYRIEQLGIGKSMKLHDITKESLLKAIKDILYTKSYHDKALLISEKIKQTKSNTTQLAIDVINKVVKNHYNSLTINEKKMA</sequence>
<reference evidence="4 5" key="1">
    <citation type="submission" date="2015-12" db="EMBL/GenBank/DDBJ databases">
        <title>Dictyostelia acquired genes for synthesis and detection of signals that induce cell-type specialization by lateral gene transfer from prokaryotes.</title>
        <authorList>
            <person name="Gloeckner G."/>
            <person name="Schaap P."/>
        </authorList>
    </citation>
    <scope>NUCLEOTIDE SEQUENCE [LARGE SCALE GENOMIC DNA]</scope>
    <source>
        <strain evidence="4 5">TK</strain>
    </source>
</reference>
<dbReference type="GO" id="GO:0005975">
    <property type="term" value="P:carbohydrate metabolic process"/>
    <property type="evidence" value="ECO:0007669"/>
    <property type="project" value="InterPro"/>
</dbReference>
<keyword evidence="1 4" id="KW-0808">Transferase</keyword>
<dbReference type="OMA" id="WIREHGI"/>
<dbReference type="InterPro" id="IPR002213">
    <property type="entry name" value="UDP_glucos_trans"/>
</dbReference>
<name>A0A152A8E8_TIELA</name>
<keyword evidence="5" id="KW-1185">Reference proteome</keyword>
<dbReference type="PANTHER" id="PTHR48050">
    <property type="entry name" value="STEROL 3-BETA-GLUCOSYLTRANSFERASE"/>
    <property type="match status" value="1"/>
</dbReference>
<evidence type="ECO:0000256" key="1">
    <source>
        <dbReference type="ARBA" id="ARBA00022679"/>
    </source>
</evidence>
<feature type="domain" description="Erythromycin biosynthesis protein CIII-like C-terminal" evidence="3">
    <location>
        <begin position="323"/>
        <end position="409"/>
    </location>
</feature>
<dbReference type="Proteomes" id="UP000076078">
    <property type="component" value="Unassembled WGS sequence"/>
</dbReference>
<dbReference type="InterPro" id="IPR010610">
    <property type="entry name" value="EryCIII-like_C"/>
</dbReference>
<dbReference type="CDD" id="cd03784">
    <property type="entry name" value="GT1_Gtf-like"/>
    <property type="match status" value="1"/>
</dbReference>
<accession>A0A152A8E8</accession>
<dbReference type="SUPFAM" id="SSF53756">
    <property type="entry name" value="UDP-Glycosyltransferase/glycogen phosphorylase"/>
    <property type="match status" value="1"/>
</dbReference>
<dbReference type="EMBL" id="LODT01000004">
    <property type="protein sequence ID" value="KYR02503.1"/>
    <property type="molecule type" value="Genomic_DNA"/>
</dbReference>
<dbReference type="Pfam" id="PF06722">
    <property type="entry name" value="EryCIII-like_C"/>
    <property type="match status" value="1"/>
</dbReference>
<dbReference type="AlphaFoldDB" id="A0A152A8E8"/>
<evidence type="ECO:0000313" key="4">
    <source>
        <dbReference type="EMBL" id="KYR02503.1"/>
    </source>
</evidence>
<dbReference type="InterPro" id="IPR050426">
    <property type="entry name" value="Glycosyltransferase_28"/>
</dbReference>
<evidence type="ECO:0000259" key="2">
    <source>
        <dbReference type="Pfam" id="PF03033"/>
    </source>
</evidence>
<comment type="caution">
    <text evidence="4">The sequence shown here is derived from an EMBL/GenBank/DDBJ whole genome shotgun (WGS) entry which is preliminary data.</text>
</comment>
<gene>
    <name evidence="4" type="ORF">DLAC_01349</name>
</gene>
<dbReference type="Gene3D" id="3.40.50.2000">
    <property type="entry name" value="Glycogen Phosphorylase B"/>
    <property type="match status" value="2"/>
</dbReference>
<dbReference type="OrthoDB" id="19284at2759"/>
<dbReference type="InParanoid" id="A0A152A8E8"/>
<evidence type="ECO:0000259" key="3">
    <source>
        <dbReference type="Pfam" id="PF06722"/>
    </source>
</evidence>
<dbReference type="FunFam" id="3.40.50.2000:FF:000009">
    <property type="entry name" value="Sterol 3-beta-glucosyltransferase UGT80A2"/>
    <property type="match status" value="1"/>
</dbReference>
<organism evidence="4 5">
    <name type="scientific">Tieghemostelium lacteum</name>
    <name type="common">Slime mold</name>
    <name type="synonym">Dictyostelium lacteum</name>
    <dbReference type="NCBI Taxonomy" id="361077"/>
    <lineage>
        <taxon>Eukaryota</taxon>
        <taxon>Amoebozoa</taxon>
        <taxon>Evosea</taxon>
        <taxon>Eumycetozoa</taxon>
        <taxon>Dictyostelia</taxon>
        <taxon>Dictyosteliales</taxon>
        <taxon>Raperosteliaceae</taxon>
        <taxon>Tieghemostelium</taxon>
    </lineage>
</organism>
<feature type="domain" description="Glycosyltransferase family 28 N-terminal" evidence="2">
    <location>
        <begin position="3"/>
        <end position="138"/>
    </location>
</feature>
<dbReference type="PANTHER" id="PTHR48050:SF19">
    <property type="entry name" value="GLYCOSYL TRANSFERASE FAMILY 28 C-TERMINAL DOMAIN-CONTAINING PROTEIN-RELATED"/>
    <property type="match status" value="1"/>
</dbReference>
<dbReference type="InterPro" id="IPR004276">
    <property type="entry name" value="GlycoTrans_28_N"/>
</dbReference>
<dbReference type="Pfam" id="PF03033">
    <property type="entry name" value="Glyco_transf_28"/>
    <property type="match status" value="1"/>
</dbReference>
<dbReference type="GO" id="GO:0016906">
    <property type="term" value="F:sterol 3-beta-glucosyltransferase activity"/>
    <property type="evidence" value="ECO:0007669"/>
    <property type="project" value="UniProtKB-ARBA"/>
</dbReference>